<name>A5GA88_GEOUR</name>
<dbReference type="RefSeq" id="WP_011938234.1">
    <property type="nucleotide sequence ID" value="NC_009483.1"/>
</dbReference>
<evidence type="ECO:0000313" key="1">
    <source>
        <dbReference type="EMBL" id="ABQ25516.1"/>
    </source>
</evidence>
<gene>
    <name evidence="1" type="ordered locus">Gura_1315</name>
</gene>
<dbReference type="KEGG" id="gur:Gura_1315"/>
<dbReference type="EMBL" id="CP000698">
    <property type="protein sequence ID" value="ABQ25516.1"/>
    <property type="molecule type" value="Genomic_DNA"/>
</dbReference>
<dbReference type="Proteomes" id="UP000006695">
    <property type="component" value="Chromosome"/>
</dbReference>
<evidence type="ECO:0000313" key="2">
    <source>
        <dbReference type="Proteomes" id="UP000006695"/>
    </source>
</evidence>
<dbReference type="HOGENOM" id="CLU_2601086_0_0_7"/>
<accession>A5GA88</accession>
<proteinExistence type="predicted"/>
<organism evidence="1 2">
    <name type="scientific">Geotalea uraniireducens (strain Rf4)</name>
    <name type="common">Geobacter uraniireducens</name>
    <dbReference type="NCBI Taxonomy" id="351605"/>
    <lineage>
        <taxon>Bacteria</taxon>
        <taxon>Pseudomonadati</taxon>
        <taxon>Thermodesulfobacteriota</taxon>
        <taxon>Desulfuromonadia</taxon>
        <taxon>Geobacterales</taxon>
        <taxon>Geobacteraceae</taxon>
        <taxon>Geotalea</taxon>
    </lineage>
</organism>
<keyword evidence="2" id="KW-1185">Reference proteome</keyword>
<protein>
    <submittedName>
        <fullName evidence="1">Uncharacterized protein</fullName>
    </submittedName>
</protein>
<sequence>MNIVNKTNSSLYYGTQAPGIGDCGTILPGDNTYIPYEEKWGVFSVSISPVVPGQSNENYFEFKNVDPGAIITVATSVEL</sequence>
<reference evidence="1 2" key="1">
    <citation type="submission" date="2007-05" db="EMBL/GenBank/DDBJ databases">
        <title>Complete sequence of Geobacter uraniireducens Rf4.</title>
        <authorList>
            <consortium name="US DOE Joint Genome Institute"/>
            <person name="Copeland A."/>
            <person name="Lucas S."/>
            <person name="Lapidus A."/>
            <person name="Barry K."/>
            <person name="Detter J.C."/>
            <person name="Glavina del Rio T."/>
            <person name="Hammon N."/>
            <person name="Israni S."/>
            <person name="Dalin E."/>
            <person name="Tice H."/>
            <person name="Pitluck S."/>
            <person name="Chertkov O."/>
            <person name="Brettin T."/>
            <person name="Bruce D."/>
            <person name="Han C."/>
            <person name="Schmutz J."/>
            <person name="Larimer F."/>
            <person name="Land M."/>
            <person name="Hauser L."/>
            <person name="Kyrpides N."/>
            <person name="Mikhailova N."/>
            <person name="Shelobolina E."/>
            <person name="Aklujkar M."/>
            <person name="Lovley D."/>
            <person name="Richardson P."/>
        </authorList>
    </citation>
    <scope>NUCLEOTIDE SEQUENCE [LARGE SCALE GENOMIC DNA]</scope>
    <source>
        <strain evidence="1 2">Rf4</strain>
    </source>
</reference>
<dbReference type="AlphaFoldDB" id="A5GA88"/>